<feature type="region of interest" description="Disordered" evidence="1">
    <location>
        <begin position="15"/>
        <end position="73"/>
    </location>
</feature>
<reference evidence="2" key="1">
    <citation type="journal article" date="2022" name="bioRxiv">
        <title>Sequencing and chromosome-scale assembly of the giantPleurodeles waltlgenome.</title>
        <authorList>
            <person name="Brown T."/>
            <person name="Elewa A."/>
            <person name="Iarovenko S."/>
            <person name="Subramanian E."/>
            <person name="Araus A.J."/>
            <person name="Petzold A."/>
            <person name="Susuki M."/>
            <person name="Suzuki K.-i.T."/>
            <person name="Hayashi T."/>
            <person name="Toyoda A."/>
            <person name="Oliveira C."/>
            <person name="Osipova E."/>
            <person name="Leigh N.D."/>
            <person name="Simon A."/>
            <person name="Yun M.H."/>
        </authorList>
    </citation>
    <scope>NUCLEOTIDE SEQUENCE</scope>
    <source>
        <strain evidence="2">20211129_DDA</strain>
        <tissue evidence="2">Liver</tissue>
    </source>
</reference>
<feature type="compositionally biased region" description="Polar residues" evidence="1">
    <location>
        <begin position="28"/>
        <end position="43"/>
    </location>
</feature>
<gene>
    <name evidence="2" type="ORF">NDU88_008340</name>
</gene>
<sequence length="73" mass="8040">MPAVDARASWFAAGRSAMTQRDLRQRSLRQPTTGPRQFQTGPRQATGACERTPDKVPGEVSTRRHNSITTTEG</sequence>
<dbReference type="EMBL" id="JANPWB010000010">
    <property type="protein sequence ID" value="KAJ1142012.1"/>
    <property type="molecule type" value="Genomic_DNA"/>
</dbReference>
<proteinExistence type="predicted"/>
<keyword evidence="3" id="KW-1185">Reference proteome</keyword>
<dbReference type="Proteomes" id="UP001066276">
    <property type="component" value="Chromosome 6"/>
</dbReference>
<organism evidence="2 3">
    <name type="scientific">Pleurodeles waltl</name>
    <name type="common">Iberian ribbed newt</name>
    <dbReference type="NCBI Taxonomy" id="8319"/>
    <lineage>
        <taxon>Eukaryota</taxon>
        <taxon>Metazoa</taxon>
        <taxon>Chordata</taxon>
        <taxon>Craniata</taxon>
        <taxon>Vertebrata</taxon>
        <taxon>Euteleostomi</taxon>
        <taxon>Amphibia</taxon>
        <taxon>Batrachia</taxon>
        <taxon>Caudata</taxon>
        <taxon>Salamandroidea</taxon>
        <taxon>Salamandridae</taxon>
        <taxon>Pleurodelinae</taxon>
        <taxon>Pleurodeles</taxon>
    </lineage>
</organism>
<evidence type="ECO:0000313" key="2">
    <source>
        <dbReference type="EMBL" id="KAJ1142012.1"/>
    </source>
</evidence>
<comment type="caution">
    <text evidence="2">The sequence shown here is derived from an EMBL/GenBank/DDBJ whole genome shotgun (WGS) entry which is preliminary data.</text>
</comment>
<evidence type="ECO:0000256" key="1">
    <source>
        <dbReference type="SAM" id="MobiDB-lite"/>
    </source>
</evidence>
<dbReference type="AlphaFoldDB" id="A0AAV7QRH8"/>
<name>A0AAV7QRH8_PLEWA</name>
<protein>
    <submittedName>
        <fullName evidence="2">Uncharacterized protein</fullName>
    </submittedName>
</protein>
<accession>A0AAV7QRH8</accession>
<evidence type="ECO:0000313" key="3">
    <source>
        <dbReference type="Proteomes" id="UP001066276"/>
    </source>
</evidence>